<dbReference type="OrthoDB" id="2576496at2759"/>
<evidence type="ECO:0000313" key="4">
    <source>
        <dbReference type="Proteomes" id="UP000807769"/>
    </source>
</evidence>
<dbReference type="Gene3D" id="3.30.160.60">
    <property type="entry name" value="Classic Zinc Finger"/>
    <property type="match status" value="1"/>
</dbReference>
<name>A0A9P7DVT2_9AGAM</name>
<keyword evidence="4" id="KW-1185">Reference proteome</keyword>
<evidence type="ECO:0000259" key="2">
    <source>
        <dbReference type="PROSITE" id="PS00028"/>
    </source>
</evidence>
<organism evidence="3 4">
    <name type="scientific">Suillus subaureus</name>
    <dbReference type="NCBI Taxonomy" id="48587"/>
    <lineage>
        <taxon>Eukaryota</taxon>
        <taxon>Fungi</taxon>
        <taxon>Dikarya</taxon>
        <taxon>Basidiomycota</taxon>
        <taxon>Agaricomycotina</taxon>
        <taxon>Agaricomycetes</taxon>
        <taxon>Agaricomycetidae</taxon>
        <taxon>Boletales</taxon>
        <taxon>Suillineae</taxon>
        <taxon>Suillaceae</taxon>
        <taxon>Suillus</taxon>
    </lineage>
</organism>
<dbReference type="AlphaFoldDB" id="A0A9P7DVT2"/>
<dbReference type="RefSeq" id="XP_041186986.1">
    <property type="nucleotide sequence ID" value="XM_041337114.1"/>
</dbReference>
<dbReference type="InterPro" id="IPR013087">
    <property type="entry name" value="Znf_C2H2_type"/>
</dbReference>
<feature type="region of interest" description="Disordered" evidence="1">
    <location>
        <begin position="235"/>
        <end position="254"/>
    </location>
</feature>
<dbReference type="SMART" id="SM00355">
    <property type="entry name" value="ZnF_C2H2"/>
    <property type="match status" value="3"/>
</dbReference>
<dbReference type="Proteomes" id="UP000807769">
    <property type="component" value="Unassembled WGS sequence"/>
</dbReference>
<dbReference type="EMBL" id="JABBWG010000057">
    <property type="protein sequence ID" value="KAG1804506.1"/>
    <property type="molecule type" value="Genomic_DNA"/>
</dbReference>
<accession>A0A9P7DVT2</accession>
<feature type="domain" description="C2H2-type" evidence="2">
    <location>
        <begin position="97"/>
        <end position="120"/>
    </location>
</feature>
<evidence type="ECO:0000256" key="1">
    <source>
        <dbReference type="SAM" id="MobiDB-lite"/>
    </source>
</evidence>
<feature type="compositionally biased region" description="Polar residues" evidence="1">
    <location>
        <begin position="235"/>
        <end position="245"/>
    </location>
</feature>
<gene>
    <name evidence="3" type="ORF">BJ212DRAFT_1393482</name>
</gene>
<sequence length="283" mass="32222">MSEVAGSSDLLLSPHEIPSIAHQVIKPMPCEWEGCTVILNSWYNLTKHTLRHCDRISNIEGQYQCRYLRCAGRVHATKEALKAHVDLSHLSRFTISCPVRDCEQVFPRASQLKSHFETDHEDLVDMRVTRAFDRLVATAPPSRRIMTHPPPLPLQRELHNWQFTVPLVSLPPHKPFGPVVPAEPISRRWRRLDAPDEDDSNSNHIIPLDDLVRPVIPSHQSKELVLHVRRKPSSLNESQRLSYPQSMPRPPPHDDFVPTTIGISIFERKFGELAKDGVVNGEA</sequence>
<protein>
    <recommendedName>
        <fullName evidence="2">C2H2-type domain-containing protein</fullName>
    </recommendedName>
</protein>
<evidence type="ECO:0000313" key="3">
    <source>
        <dbReference type="EMBL" id="KAG1804506.1"/>
    </source>
</evidence>
<comment type="caution">
    <text evidence="3">The sequence shown here is derived from an EMBL/GenBank/DDBJ whole genome shotgun (WGS) entry which is preliminary data.</text>
</comment>
<reference evidence="3" key="1">
    <citation type="journal article" date="2020" name="New Phytol.">
        <title>Comparative genomics reveals dynamic genome evolution in host specialist ectomycorrhizal fungi.</title>
        <authorList>
            <person name="Lofgren L.A."/>
            <person name="Nguyen N.H."/>
            <person name="Vilgalys R."/>
            <person name="Ruytinx J."/>
            <person name="Liao H.L."/>
            <person name="Branco S."/>
            <person name="Kuo A."/>
            <person name="LaButti K."/>
            <person name="Lipzen A."/>
            <person name="Andreopoulos W."/>
            <person name="Pangilinan J."/>
            <person name="Riley R."/>
            <person name="Hundley H."/>
            <person name="Na H."/>
            <person name="Barry K."/>
            <person name="Grigoriev I.V."/>
            <person name="Stajich J.E."/>
            <person name="Kennedy P.G."/>
        </authorList>
    </citation>
    <scope>NUCLEOTIDE SEQUENCE</scope>
    <source>
        <strain evidence="3">MN1</strain>
    </source>
</reference>
<proteinExistence type="predicted"/>
<dbReference type="PROSITE" id="PS00028">
    <property type="entry name" value="ZINC_FINGER_C2H2_1"/>
    <property type="match status" value="1"/>
</dbReference>
<dbReference type="Pfam" id="PF00096">
    <property type="entry name" value="zf-C2H2"/>
    <property type="match status" value="1"/>
</dbReference>
<dbReference type="GeneID" id="64631130"/>